<comment type="similarity">
    <text evidence="1 6">Belongs to the polypeptide deformylase family.</text>
</comment>
<dbReference type="EC" id="3.5.1.88" evidence="6"/>
<feature type="binding site" evidence="6">
    <location>
        <position position="137"/>
    </location>
    <ligand>
        <name>Fe cation</name>
        <dbReference type="ChEBI" id="CHEBI:24875"/>
    </ligand>
</feature>
<dbReference type="GO" id="GO:0046872">
    <property type="term" value="F:metal ion binding"/>
    <property type="evidence" value="ECO:0007669"/>
    <property type="project" value="UniProtKB-KW"/>
</dbReference>
<evidence type="ECO:0000313" key="8">
    <source>
        <dbReference type="Proteomes" id="UP001302316"/>
    </source>
</evidence>
<dbReference type="EMBL" id="JAYGII010000023">
    <property type="protein sequence ID" value="MEA5446196.1"/>
    <property type="molecule type" value="Genomic_DNA"/>
</dbReference>
<proteinExistence type="inferred from homology"/>
<evidence type="ECO:0000256" key="4">
    <source>
        <dbReference type="ARBA" id="ARBA00022917"/>
    </source>
</evidence>
<dbReference type="NCBIfam" id="NF001159">
    <property type="entry name" value="PRK00150.1-3"/>
    <property type="match status" value="1"/>
</dbReference>
<evidence type="ECO:0000256" key="6">
    <source>
        <dbReference type="HAMAP-Rule" id="MF_00163"/>
    </source>
</evidence>
<protein>
    <recommendedName>
        <fullName evidence="6">Peptide deformylase</fullName>
        <shortName evidence="6">PDF</shortName>
        <ecNumber evidence="6">3.5.1.88</ecNumber>
    </recommendedName>
    <alternativeName>
        <fullName evidence="6">Polypeptide deformylase</fullName>
    </alternativeName>
</protein>
<dbReference type="PIRSF" id="PIRSF004749">
    <property type="entry name" value="Pep_def"/>
    <property type="match status" value="1"/>
</dbReference>
<evidence type="ECO:0000256" key="1">
    <source>
        <dbReference type="ARBA" id="ARBA00010759"/>
    </source>
</evidence>
<dbReference type="Proteomes" id="UP001302316">
    <property type="component" value="Unassembled WGS sequence"/>
</dbReference>
<dbReference type="GO" id="GO:0042586">
    <property type="term" value="F:peptide deformylase activity"/>
    <property type="evidence" value="ECO:0007669"/>
    <property type="project" value="UniProtKB-UniRule"/>
</dbReference>
<feature type="active site" evidence="6">
    <location>
        <position position="134"/>
    </location>
</feature>
<dbReference type="PANTHER" id="PTHR10458:SF22">
    <property type="entry name" value="PEPTIDE DEFORMYLASE"/>
    <property type="match status" value="1"/>
</dbReference>
<dbReference type="PANTHER" id="PTHR10458">
    <property type="entry name" value="PEPTIDE DEFORMYLASE"/>
    <property type="match status" value="1"/>
</dbReference>
<keyword evidence="5 6" id="KW-0408">Iron</keyword>
<organism evidence="7 8">
    <name type="scientific">Natronospira elongata</name>
    <dbReference type="NCBI Taxonomy" id="3110268"/>
    <lineage>
        <taxon>Bacteria</taxon>
        <taxon>Pseudomonadati</taxon>
        <taxon>Pseudomonadota</taxon>
        <taxon>Gammaproteobacteria</taxon>
        <taxon>Natronospirales</taxon>
        <taxon>Natronospiraceae</taxon>
        <taxon>Natronospira</taxon>
    </lineage>
</organism>
<keyword evidence="2 6" id="KW-0479">Metal-binding</keyword>
<evidence type="ECO:0000256" key="5">
    <source>
        <dbReference type="ARBA" id="ARBA00023004"/>
    </source>
</evidence>
<dbReference type="NCBIfam" id="TIGR00079">
    <property type="entry name" value="pept_deformyl"/>
    <property type="match status" value="1"/>
</dbReference>
<dbReference type="PRINTS" id="PR01576">
    <property type="entry name" value="PDEFORMYLASE"/>
</dbReference>
<dbReference type="AlphaFoldDB" id="A0AAP6JGE9"/>
<dbReference type="RefSeq" id="WP_346052292.1">
    <property type="nucleotide sequence ID" value="NZ_JAYGII010000023.1"/>
</dbReference>
<sequence>MAKMTILRFPDQRLRKKAKPVDKVDDEIRQLADDMLETMYDAPGIGLAATQVNVQKRLLVIDVSEDRSEPRVFINPEIIEQRGEEIMEEGCLSVPGIFAEVKRAEWIKVRALGRDGEPFELETDGLLAVCIQHEIDHLNGKLFVDYLSELKRRMVRKRLEKERRAIEAGRLEPEKPSQPVI</sequence>
<dbReference type="Gene3D" id="3.90.45.10">
    <property type="entry name" value="Peptide deformylase"/>
    <property type="match status" value="1"/>
</dbReference>
<keyword evidence="4 6" id="KW-0648">Protein biosynthesis</keyword>
<comment type="cofactor">
    <cofactor evidence="6">
        <name>Fe(2+)</name>
        <dbReference type="ChEBI" id="CHEBI:29033"/>
    </cofactor>
    <text evidence="6">Binds 1 Fe(2+) ion.</text>
</comment>
<reference evidence="7 8" key="1">
    <citation type="submission" date="2023-12" db="EMBL/GenBank/DDBJ databases">
        <title>Whole-genome sequencing of halo(alkali)philic microorganisms from hypersaline lakes.</title>
        <authorList>
            <person name="Sorokin D.Y."/>
            <person name="Merkel A.Y."/>
            <person name="Messina E."/>
            <person name="Yakimov M."/>
        </authorList>
    </citation>
    <scope>NUCLEOTIDE SEQUENCE [LARGE SCALE GENOMIC DNA]</scope>
    <source>
        <strain evidence="7 8">AB-CW1</strain>
    </source>
</reference>
<keyword evidence="3 6" id="KW-0378">Hydrolase</keyword>
<comment type="function">
    <text evidence="6">Removes the formyl group from the N-terminal Met of newly synthesized proteins. Requires at least a dipeptide for an efficient rate of reaction. N-terminal L-methionine is a prerequisite for activity but the enzyme has broad specificity at other positions.</text>
</comment>
<dbReference type="GO" id="GO:0006412">
    <property type="term" value="P:translation"/>
    <property type="evidence" value="ECO:0007669"/>
    <property type="project" value="UniProtKB-UniRule"/>
</dbReference>
<comment type="caution">
    <text evidence="7">The sequence shown here is derived from an EMBL/GenBank/DDBJ whole genome shotgun (WGS) entry which is preliminary data.</text>
</comment>
<dbReference type="InterPro" id="IPR023635">
    <property type="entry name" value="Peptide_deformylase"/>
</dbReference>
<dbReference type="CDD" id="cd00487">
    <property type="entry name" value="Pep_deformylase"/>
    <property type="match status" value="1"/>
</dbReference>
<name>A0AAP6JGE9_9GAMM</name>
<feature type="binding site" evidence="6">
    <location>
        <position position="91"/>
    </location>
    <ligand>
        <name>Fe cation</name>
        <dbReference type="ChEBI" id="CHEBI:24875"/>
    </ligand>
</feature>
<dbReference type="HAMAP" id="MF_00163">
    <property type="entry name" value="Pep_deformylase"/>
    <property type="match status" value="1"/>
</dbReference>
<keyword evidence="8" id="KW-1185">Reference proteome</keyword>
<dbReference type="Pfam" id="PF01327">
    <property type="entry name" value="Pep_deformylase"/>
    <property type="match status" value="1"/>
</dbReference>
<evidence type="ECO:0000256" key="3">
    <source>
        <dbReference type="ARBA" id="ARBA00022801"/>
    </source>
</evidence>
<dbReference type="SUPFAM" id="SSF56420">
    <property type="entry name" value="Peptide deformylase"/>
    <property type="match status" value="1"/>
</dbReference>
<evidence type="ECO:0000256" key="2">
    <source>
        <dbReference type="ARBA" id="ARBA00022723"/>
    </source>
</evidence>
<dbReference type="InterPro" id="IPR036821">
    <property type="entry name" value="Peptide_deformylase_sf"/>
</dbReference>
<accession>A0AAP6JGE9</accession>
<evidence type="ECO:0000313" key="7">
    <source>
        <dbReference type="EMBL" id="MEA5446196.1"/>
    </source>
</evidence>
<feature type="binding site" evidence="6">
    <location>
        <position position="133"/>
    </location>
    <ligand>
        <name>Fe cation</name>
        <dbReference type="ChEBI" id="CHEBI:24875"/>
    </ligand>
</feature>
<comment type="catalytic activity">
    <reaction evidence="6">
        <text>N-terminal N-formyl-L-methionyl-[peptide] + H2O = N-terminal L-methionyl-[peptide] + formate</text>
        <dbReference type="Rhea" id="RHEA:24420"/>
        <dbReference type="Rhea" id="RHEA-COMP:10639"/>
        <dbReference type="Rhea" id="RHEA-COMP:10640"/>
        <dbReference type="ChEBI" id="CHEBI:15377"/>
        <dbReference type="ChEBI" id="CHEBI:15740"/>
        <dbReference type="ChEBI" id="CHEBI:49298"/>
        <dbReference type="ChEBI" id="CHEBI:64731"/>
        <dbReference type="EC" id="3.5.1.88"/>
    </reaction>
</comment>
<dbReference type="FunFam" id="3.90.45.10:FF:000001">
    <property type="entry name" value="Peptide deformylase"/>
    <property type="match status" value="1"/>
</dbReference>
<gene>
    <name evidence="6 7" type="primary">def</name>
    <name evidence="7" type="ORF">VCB98_10230</name>
</gene>